<sequence>MDCTTRTEDNNYDFFDNIDKYIKHSDDAVHDGSKLDSLDDCNSFSIQYTKNNTDIGKKICEQFIKLFKRLPNVKKENKKDPNYINDWNFLNYWLNIKLKENMLNKSNCVYDFYEGIETHCIGTFSIPNTQDLIYNINNDNLYKMNKLYILYEKYSKLYDVLNKKPKEELDASLDLSQDCFYDYVYARYLCVDINTKYCRKLINFKTKYENLFTIAEQKGYDFSKNFNHLPENVYNNIMSTVLLGTTIGLVPLFGVLYKFTPIGQLFNPKKRTLTKEYGNNDQEKKNNPLMDYENEQMIFQQEKYNIKYHSV</sequence>
<keyword evidence="1" id="KW-0812">Transmembrane</keyword>
<organism evidence="2 3">
    <name type="scientific">Plasmodium vivax</name>
    <name type="common">malaria parasite P. vivax</name>
    <dbReference type="NCBI Taxonomy" id="5855"/>
    <lineage>
        <taxon>Eukaryota</taxon>
        <taxon>Sar</taxon>
        <taxon>Alveolata</taxon>
        <taxon>Apicomplexa</taxon>
        <taxon>Aconoidasida</taxon>
        <taxon>Haemosporida</taxon>
        <taxon>Plasmodiidae</taxon>
        <taxon>Plasmodium</taxon>
        <taxon>Plasmodium (Plasmodium)</taxon>
    </lineage>
</organism>
<evidence type="ECO:0000256" key="1">
    <source>
        <dbReference type="SAM" id="Phobius"/>
    </source>
</evidence>
<dbReference type="Proteomes" id="UP000779233">
    <property type="component" value="Unassembled WGS sequence"/>
</dbReference>
<dbReference type="AlphaFoldDB" id="A0A8S4H8W6"/>
<keyword evidence="1" id="KW-1133">Transmembrane helix</keyword>
<accession>A0A8S4H8W6</accession>
<name>A0A8S4H8W6_PLAVI</name>
<keyword evidence="1" id="KW-0472">Membrane</keyword>
<dbReference type="VEuPathDB" id="PlasmoDB:PVPAM_110071000"/>
<protein>
    <submittedName>
        <fullName evidence="2">(malaria parasite P. vivax) hypothetical protein</fullName>
    </submittedName>
</protein>
<proteinExistence type="predicted"/>
<dbReference type="EMBL" id="CAJZCX010000003">
    <property type="protein sequence ID" value="CAG9472739.1"/>
    <property type="molecule type" value="Genomic_DNA"/>
</dbReference>
<evidence type="ECO:0000313" key="3">
    <source>
        <dbReference type="Proteomes" id="UP000779233"/>
    </source>
</evidence>
<comment type="caution">
    <text evidence="2">The sequence shown here is derived from an EMBL/GenBank/DDBJ whole genome shotgun (WGS) entry which is preliminary data.</text>
</comment>
<feature type="transmembrane region" description="Helical" evidence="1">
    <location>
        <begin position="237"/>
        <end position="257"/>
    </location>
</feature>
<gene>
    <name evidence="2" type="ORF">PVW1_140086300</name>
</gene>
<reference evidence="2" key="1">
    <citation type="submission" date="2021-09" db="EMBL/GenBank/DDBJ databases">
        <authorList>
            <consortium name="Pathogen Informatics"/>
        </authorList>
    </citation>
    <scope>NUCLEOTIDE SEQUENCE</scope>
    <source>
        <strain evidence="2">PvW1</strain>
    </source>
</reference>
<evidence type="ECO:0000313" key="2">
    <source>
        <dbReference type="EMBL" id="CAG9472739.1"/>
    </source>
</evidence>
<dbReference type="InterPro" id="IPR008780">
    <property type="entry name" value="Plasmodium_Vir"/>
</dbReference>
<dbReference type="Pfam" id="PF05795">
    <property type="entry name" value="Plasmodium_Vir"/>
    <property type="match status" value="1"/>
</dbReference>